<keyword evidence="9" id="KW-1185">Reference proteome</keyword>
<dbReference type="GO" id="GO:0015293">
    <property type="term" value="F:symporter activity"/>
    <property type="evidence" value="ECO:0007669"/>
    <property type="project" value="UniProtKB-KW"/>
</dbReference>
<name>A0A225UQ06_9STRA</name>
<keyword evidence="6 7" id="KW-0472">Membrane</keyword>
<proteinExistence type="predicted"/>
<comment type="subcellular location">
    <subcellularLocation>
        <location evidence="1">Cell membrane</location>
        <topology evidence="1">Multi-pass membrane protein</topology>
    </subcellularLocation>
</comment>
<evidence type="ECO:0000313" key="8">
    <source>
        <dbReference type="EMBL" id="OWY95030.1"/>
    </source>
</evidence>
<dbReference type="Gene3D" id="1.10.3860.10">
    <property type="entry name" value="Sodium:dicarboxylate symporter"/>
    <property type="match status" value="1"/>
</dbReference>
<dbReference type="OrthoDB" id="5877963at2759"/>
<feature type="transmembrane region" description="Helical" evidence="7">
    <location>
        <begin position="98"/>
        <end position="117"/>
    </location>
</feature>
<dbReference type="EMBL" id="NBNE01013518">
    <property type="protein sequence ID" value="OWY95030.1"/>
    <property type="molecule type" value="Genomic_DNA"/>
</dbReference>
<feature type="transmembrane region" description="Helical" evidence="7">
    <location>
        <begin position="133"/>
        <end position="152"/>
    </location>
</feature>
<keyword evidence="2" id="KW-0813">Transport</keyword>
<dbReference type="InterPro" id="IPR036458">
    <property type="entry name" value="Na:dicarbo_symporter_sf"/>
</dbReference>
<evidence type="ECO:0000256" key="7">
    <source>
        <dbReference type="SAM" id="Phobius"/>
    </source>
</evidence>
<evidence type="ECO:0000256" key="5">
    <source>
        <dbReference type="ARBA" id="ARBA00022989"/>
    </source>
</evidence>
<keyword evidence="3" id="KW-1003">Cell membrane</keyword>
<dbReference type="AlphaFoldDB" id="A0A225UQ06"/>
<dbReference type="PANTHER" id="PTHR42865">
    <property type="entry name" value="PROTON/GLUTAMATE-ASPARTATE SYMPORTER"/>
    <property type="match status" value="1"/>
</dbReference>
<evidence type="ECO:0000313" key="9">
    <source>
        <dbReference type="Proteomes" id="UP000198211"/>
    </source>
</evidence>
<feature type="transmembrane region" description="Helical" evidence="7">
    <location>
        <begin position="290"/>
        <end position="309"/>
    </location>
</feature>
<evidence type="ECO:0000256" key="2">
    <source>
        <dbReference type="ARBA" id="ARBA00022448"/>
    </source>
</evidence>
<evidence type="ECO:0000256" key="1">
    <source>
        <dbReference type="ARBA" id="ARBA00004651"/>
    </source>
</evidence>
<evidence type="ECO:0000256" key="6">
    <source>
        <dbReference type="ARBA" id="ARBA00023136"/>
    </source>
</evidence>
<reference evidence="9" key="1">
    <citation type="submission" date="2017-03" db="EMBL/GenBank/DDBJ databases">
        <title>Phytopthora megakarya and P. palmivora, two closely related causual agents of cacao black pod achieved similar genome size and gene model numbers by different mechanisms.</title>
        <authorList>
            <person name="Ali S."/>
            <person name="Shao J."/>
            <person name="Larry D.J."/>
            <person name="Kronmiller B."/>
            <person name="Shen D."/>
            <person name="Strem M.D."/>
            <person name="Melnick R.L."/>
            <person name="Guiltinan M.J."/>
            <person name="Tyler B.M."/>
            <person name="Meinhardt L.W."/>
            <person name="Bailey B.A."/>
        </authorList>
    </citation>
    <scope>NUCLEOTIDE SEQUENCE [LARGE SCALE GENOMIC DNA]</scope>
    <source>
        <strain evidence="9">zdho120</strain>
    </source>
</reference>
<dbReference type="PANTHER" id="PTHR42865:SF7">
    <property type="entry name" value="PROTON_GLUTAMATE-ASPARTATE SYMPORTER"/>
    <property type="match status" value="1"/>
</dbReference>
<organism evidence="8 9">
    <name type="scientific">Phytophthora megakarya</name>
    <dbReference type="NCBI Taxonomy" id="4795"/>
    <lineage>
        <taxon>Eukaryota</taxon>
        <taxon>Sar</taxon>
        <taxon>Stramenopiles</taxon>
        <taxon>Oomycota</taxon>
        <taxon>Peronosporomycetes</taxon>
        <taxon>Peronosporales</taxon>
        <taxon>Peronosporaceae</taxon>
        <taxon>Phytophthora</taxon>
    </lineage>
</organism>
<evidence type="ECO:0000256" key="4">
    <source>
        <dbReference type="ARBA" id="ARBA00022692"/>
    </source>
</evidence>
<keyword evidence="5 7" id="KW-1133">Transmembrane helix</keyword>
<dbReference type="GO" id="GO:0005886">
    <property type="term" value="C:plasma membrane"/>
    <property type="evidence" value="ECO:0007669"/>
    <property type="project" value="UniProtKB-SubCell"/>
</dbReference>
<dbReference type="STRING" id="4795.A0A225UQ06"/>
<comment type="caution">
    <text evidence="8">The sequence shown here is derived from an EMBL/GenBank/DDBJ whole genome shotgun (WGS) entry which is preliminary data.</text>
</comment>
<accession>A0A225UQ06</accession>
<evidence type="ECO:0000256" key="3">
    <source>
        <dbReference type="ARBA" id="ARBA00022475"/>
    </source>
</evidence>
<gene>
    <name evidence="8" type="ORF">PHMEG_00035081</name>
</gene>
<dbReference type="SUPFAM" id="SSF118215">
    <property type="entry name" value="Proton glutamate symport protein"/>
    <property type="match status" value="1"/>
</dbReference>
<dbReference type="Proteomes" id="UP000198211">
    <property type="component" value="Unassembled WGS sequence"/>
</dbReference>
<protein>
    <submittedName>
        <fullName evidence="8">Uncharacterized protein</fullName>
    </submittedName>
</protein>
<sequence length="339" mass="37641">MSNIGSIHLSLYDTDEVVNIEGSSYRIYLGSDPRNLLGTDRWETPNDQYDILCTPPGDPPVLHPSRPPSELNTSRNSTPFDEIHFQALQYLPWSMNSFLLAMLMAADSGIGFAVLSVDPSDAYGYWFNEVGTLYIRLVNCVAVHLGICQVIFSVSTLTARGAQGRLWLKALDFYLVICLFSVVMAIIIACTLRYSLKETVDLDFETSSAQFAFHCSNTKYLALNGTSLAWNSDTFHDANSTATVFPSFVDVNDALNLSESISQIRFTQYLFQLGEHYVPNNAIQALSSDYYISTMVIATVLGIAITRSFRGGGVGRDRGDARRNPLLRLFAHLYAALFT</sequence>
<feature type="transmembrane region" description="Helical" evidence="7">
    <location>
        <begin position="173"/>
        <end position="196"/>
    </location>
</feature>
<dbReference type="InterPro" id="IPR001991">
    <property type="entry name" value="Na-dicarboxylate_symporter"/>
</dbReference>
<keyword evidence="4 7" id="KW-0812">Transmembrane</keyword>